<dbReference type="PANTHER" id="PTHR10578">
    <property type="entry name" value="S -2-HYDROXY-ACID OXIDASE-RELATED"/>
    <property type="match status" value="1"/>
</dbReference>
<keyword evidence="3 7" id="KW-0288">FMN</keyword>
<dbReference type="RefSeq" id="WP_246429207.1">
    <property type="nucleotide sequence ID" value="NZ_BAABBZ010000012.1"/>
</dbReference>
<evidence type="ECO:0000313" key="9">
    <source>
        <dbReference type="EMBL" id="MBB3983962.1"/>
    </source>
</evidence>
<dbReference type="InterPro" id="IPR000262">
    <property type="entry name" value="FMN-dep_DH"/>
</dbReference>
<keyword evidence="2 7" id="KW-0285">Flavoprotein</keyword>
<feature type="binding site" evidence="7">
    <location>
        <position position="257"/>
    </location>
    <ligand>
        <name>glyoxylate</name>
        <dbReference type="ChEBI" id="CHEBI:36655"/>
    </ligand>
</feature>
<evidence type="ECO:0000256" key="1">
    <source>
        <dbReference type="ARBA" id="ARBA00001917"/>
    </source>
</evidence>
<comment type="cofactor">
    <cofactor evidence="1">
        <name>FMN</name>
        <dbReference type="ChEBI" id="CHEBI:58210"/>
    </cofactor>
</comment>
<name>A0A7W6DJK6_9RHOB</name>
<dbReference type="PROSITE" id="PS51349">
    <property type="entry name" value="FMN_HYDROXY_ACID_DH_2"/>
    <property type="match status" value="1"/>
</dbReference>
<accession>A0A7W6DJK6</accession>
<dbReference type="Proteomes" id="UP000541426">
    <property type="component" value="Unassembled WGS sequence"/>
</dbReference>
<feature type="binding site" evidence="7">
    <location>
        <position position="233"/>
    </location>
    <ligand>
        <name>FMN</name>
        <dbReference type="ChEBI" id="CHEBI:58210"/>
    </ligand>
</feature>
<dbReference type="GO" id="GO:0010181">
    <property type="term" value="F:FMN binding"/>
    <property type="evidence" value="ECO:0007669"/>
    <property type="project" value="InterPro"/>
</dbReference>
<feature type="binding site" evidence="7">
    <location>
        <position position="159"/>
    </location>
    <ligand>
        <name>FMN</name>
        <dbReference type="ChEBI" id="CHEBI:58210"/>
    </ligand>
</feature>
<comment type="similarity">
    <text evidence="5">Belongs to the FMN-dependent alpha-hydroxy acid dehydrogenase family.</text>
</comment>
<comment type="caution">
    <text evidence="9">The sequence shown here is derived from an EMBL/GenBank/DDBJ whole genome shotgun (WGS) entry which is preliminary data.</text>
</comment>
<proteinExistence type="inferred from homology"/>
<feature type="binding site" evidence="7">
    <location>
        <begin position="311"/>
        <end position="312"/>
    </location>
    <ligand>
        <name>FMN</name>
        <dbReference type="ChEBI" id="CHEBI:58210"/>
    </ligand>
</feature>
<feature type="binding site" evidence="7">
    <location>
        <position position="110"/>
    </location>
    <ligand>
        <name>FMN</name>
        <dbReference type="ChEBI" id="CHEBI:58210"/>
    </ligand>
</feature>
<feature type="binding site" evidence="7">
    <location>
        <begin position="81"/>
        <end position="83"/>
    </location>
    <ligand>
        <name>FMN</name>
        <dbReference type="ChEBI" id="CHEBI:58210"/>
    </ligand>
</feature>
<organism evidence="9 10">
    <name type="scientific">Sagittula marina</name>
    <dbReference type="NCBI Taxonomy" id="943940"/>
    <lineage>
        <taxon>Bacteria</taxon>
        <taxon>Pseudomonadati</taxon>
        <taxon>Pseudomonadota</taxon>
        <taxon>Alphaproteobacteria</taxon>
        <taxon>Rhodobacterales</taxon>
        <taxon>Roseobacteraceae</taxon>
        <taxon>Sagittula</taxon>
    </lineage>
</organism>
<dbReference type="InterPro" id="IPR012133">
    <property type="entry name" value="Alpha-hydoxy_acid_DH_FMN"/>
</dbReference>
<feature type="domain" description="FMN hydroxy acid dehydrogenase" evidence="8">
    <location>
        <begin position="2"/>
        <end position="360"/>
    </location>
</feature>
<dbReference type="InterPro" id="IPR037396">
    <property type="entry name" value="FMN_HAD"/>
</dbReference>
<feature type="binding site" evidence="7">
    <location>
        <position position="28"/>
    </location>
    <ligand>
        <name>glyoxylate</name>
        <dbReference type="ChEBI" id="CHEBI:36655"/>
    </ligand>
</feature>
<dbReference type="PANTHER" id="PTHR10578:SF107">
    <property type="entry name" value="2-HYDROXYACID OXIDASE 1"/>
    <property type="match status" value="1"/>
</dbReference>
<dbReference type="Gene3D" id="3.20.20.70">
    <property type="entry name" value="Aldolase class I"/>
    <property type="match status" value="1"/>
</dbReference>
<dbReference type="GO" id="GO:0016614">
    <property type="term" value="F:oxidoreductase activity, acting on CH-OH group of donors"/>
    <property type="evidence" value="ECO:0007669"/>
    <property type="project" value="UniProtKB-ARBA"/>
</dbReference>
<evidence type="ECO:0000256" key="6">
    <source>
        <dbReference type="PIRSR" id="PIRSR000138-1"/>
    </source>
</evidence>
<sequence>MSASDLPAGLPDYAARAQAMMSDVNRAYFLSGAGAETTLRANEADLAALTLRPRALRDLRGGHTQTTLLGRRLPHPILVAPFAYQSLLSPDGECATAQGAEAQQATMILSAQSSEPMQDVRASGAACRWFQLYWQATLDGTLTLANRAAEAGFEALVLTIDAPVNGIRDAEVRAGFHLPEGTRPVNLTGLPQPRFAPLTQGESMIFDRIAHILPRWEDVAALCKASPLPILIKGVLCAEDARAAVAAGAAGVIVSNHGGRVLDGACSSISVLPEVVAAVGAELPVLMDGGLRRGADVFKALALGAQAVLVGRPVIHGLTVAGALGVSHVLRLLRDELEVAMALTGCRTLDEITADRVGTT</sequence>
<dbReference type="AlphaFoldDB" id="A0A7W6DJK6"/>
<evidence type="ECO:0000256" key="3">
    <source>
        <dbReference type="ARBA" id="ARBA00022643"/>
    </source>
</evidence>
<dbReference type="EC" id="1.1.3.46" evidence="9"/>
<feature type="active site" description="Proton acceptor" evidence="6">
    <location>
        <position position="257"/>
    </location>
</feature>
<dbReference type="CDD" id="cd02809">
    <property type="entry name" value="alpha_hydroxyacid_oxid_FMN"/>
    <property type="match status" value="1"/>
</dbReference>
<reference evidence="9 10" key="1">
    <citation type="submission" date="2020-08" db="EMBL/GenBank/DDBJ databases">
        <title>Genomic Encyclopedia of Type Strains, Phase IV (KMG-IV): sequencing the most valuable type-strain genomes for metagenomic binning, comparative biology and taxonomic classification.</title>
        <authorList>
            <person name="Goeker M."/>
        </authorList>
    </citation>
    <scope>NUCLEOTIDE SEQUENCE [LARGE SCALE GENOMIC DNA]</scope>
    <source>
        <strain evidence="9 10">DSM 102235</strain>
    </source>
</reference>
<dbReference type="PIRSF" id="PIRSF000138">
    <property type="entry name" value="Al-hdrx_acd_dh"/>
    <property type="match status" value="1"/>
</dbReference>
<evidence type="ECO:0000256" key="2">
    <source>
        <dbReference type="ARBA" id="ARBA00022630"/>
    </source>
</evidence>
<dbReference type="EMBL" id="JACIEJ010000001">
    <property type="protein sequence ID" value="MBB3983962.1"/>
    <property type="molecule type" value="Genomic_DNA"/>
</dbReference>
<feature type="binding site" evidence="7">
    <location>
        <begin position="288"/>
        <end position="292"/>
    </location>
    <ligand>
        <name>FMN</name>
        <dbReference type="ChEBI" id="CHEBI:58210"/>
    </ligand>
</feature>
<feature type="binding site" evidence="7">
    <location>
        <position position="131"/>
    </location>
    <ligand>
        <name>FMN</name>
        <dbReference type="ChEBI" id="CHEBI:58210"/>
    </ligand>
</feature>
<protein>
    <submittedName>
        <fullName evidence="9">4-hydroxymandelate oxidase</fullName>
        <ecNumber evidence="9">1.1.3.46</ecNumber>
    </submittedName>
</protein>
<evidence type="ECO:0000256" key="4">
    <source>
        <dbReference type="ARBA" id="ARBA00023002"/>
    </source>
</evidence>
<dbReference type="InterPro" id="IPR013785">
    <property type="entry name" value="Aldolase_TIM"/>
</dbReference>
<feature type="binding site" evidence="7">
    <location>
        <position position="133"/>
    </location>
    <ligand>
        <name>glyoxylate</name>
        <dbReference type="ChEBI" id="CHEBI:36655"/>
    </ligand>
</feature>
<feature type="binding site" evidence="7">
    <location>
        <position position="168"/>
    </location>
    <ligand>
        <name>glyoxylate</name>
        <dbReference type="ChEBI" id="CHEBI:36655"/>
    </ligand>
</feature>
<keyword evidence="4 9" id="KW-0560">Oxidoreductase</keyword>
<feature type="binding site" evidence="7">
    <location>
        <position position="255"/>
    </location>
    <ligand>
        <name>FMN</name>
        <dbReference type="ChEBI" id="CHEBI:58210"/>
    </ligand>
</feature>
<dbReference type="Pfam" id="PF01070">
    <property type="entry name" value="FMN_dh"/>
    <property type="match status" value="1"/>
</dbReference>
<evidence type="ECO:0000259" key="8">
    <source>
        <dbReference type="PROSITE" id="PS51349"/>
    </source>
</evidence>
<evidence type="ECO:0000256" key="5">
    <source>
        <dbReference type="ARBA" id="ARBA00024042"/>
    </source>
</evidence>
<dbReference type="FunFam" id="3.20.20.70:FF:000029">
    <property type="entry name" value="L-lactate dehydrogenase"/>
    <property type="match status" value="1"/>
</dbReference>
<keyword evidence="10" id="KW-1185">Reference proteome</keyword>
<evidence type="ECO:0000256" key="7">
    <source>
        <dbReference type="PIRSR" id="PIRSR000138-2"/>
    </source>
</evidence>
<evidence type="ECO:0000313" key="10">
    <source>
        <dbReference type="Proteomes" id="UP000541426"/>
    </source>
</evidence>
<feature type="binding site" evidence="7">
    <location>
        <position position="260"/>
    </location>
    <ligand>
        <name>glyoxylate</name>
        <dbReference type="ChEBI" id="CHEBI:36655"/>
    </ligand>
</feature>
<gene>
    <name evidence="9" type="ORF">GGQ68_000273</name>
</gene>
<dbReference type="SUPFAM" id="SSF51395">
    <property type="entry name" value="FMN-linked oxidoreductases"/>
    <property type="match status" value="1"/>
</dbReference>